<dbReference type="EMBL" id="CP109967">
    <property type="protein sequence ID" value="WAJ72064.1"/>
    <property type="molecule type" value="Genomic_DNA"/>
</dbReference>
<dbReference type="SUPFAM" id="SSF101898">
    <property type="entry name" value="NHL repeat"/>
    <property type="match status" value="1"/>
</dbReference>
<reference evidence="3" key="1">
    <citation type="submission" date="2022-10" db="EMBL/GenBank/DDBJ databases">
        <title>Catenovulum adriacola sp. nov. isolated in the Harbour of Susak.</title>
        <authorList>
            <person name="Schoch T."/>
            <person name="Reich S.J."/>
            <person name="Stoeferle S."/>
            <person name="Flaiz M."/>
            <person name="Kazda M."/>
            <person name="Riedel C.U."/>
            <person name="Duerre P."/>
        </authorList>
    </citation>
    <scope>NUCLEOTIDE SEQUENCE</scope>
    <source>
        <strain evidence="3">TS8</strain>
        <plasmid evidence="3">pCadTS8_2</plasmid>
    </source>
</reference>
<dbReference type="PROSITE" id="PS51318">
    <property type="entry name" value="TAT"/>
    <property type="match status" value="1"/>
</dbReference>
<dbReference type="InterPro" id="IPR011042">
    <property type="entry name" value="6-blade_b-propeller_TolB-like"/>
</dbReference>
<evidence type="ECO:0000256" key="2">
    <source>
        <dbReference type="ARBA" id="ARBA00023180"/>
    </source>
</evidence>
<keyword evidence="1" id="KW-0732">Signal</keyword>
<gene>
    <name evidence="3" type="ORF">OLW01_17435</name>
</gene>
<accession>A0ABY7AUP6</accession>
<dbReference type="PANTHER" id="PTHR10680:SF14">
    <property type="entry name" value="PEPTIDYL-GLYCINE ALPHA-AMIDATING MONOOXYGENASE"/>
    <property type="match status" value="1"/>
</dbReference>
<dbReference type="PANTHER" id="PTHR10680">
    <property type="entry name" value="PEPTIDYL-GLYCINE ALPHA-AMIDATING MONOOXYGENASE"/>
    <property type="match status" value="1"/>
</dbReference>
<geneLocation type="plasmid" evidence="3 4">
    <name>pCadTS8_2</name>
</geneLocation>
<evidence type="ECO:0000313" key="3">
    <source>
        <dbReference type="EMBL" id="WAJ72064.1"/>
    </source>
</evidence>
<keyword evidence="3" id="KW-0614">Plasmid</keyword>
<sequence length="386" mass="43128">MKDINQSKRSFIKKSSAIGAGLMMANISTSVRAHEPEKKKPAQAGRYAHGQIVGHGDFKYKINYHWGDLDPAKTPVENSHGLAIDSKGRIILVTDSDVNNFIIYNKDGKLLDAWGTQYPGAHSVKVVNENGEDFIYIVDGGWVLDRNRTSNKWKGKWYKQSGFVSKLTIDGKLVYTLGHPMTIGIYEPGQPFQPTDIAIAPNGDLYVTDGYGSDYVIQYDSNGRYIRHWGGWQNNDSSLNLKNTHGIGVDLRDKNNPHLLISSRAERCLKQYSMSGEFLQNLELPGAYVGGPIFKGDHFYAPVCWSHINGKQAENSGFITILDKNNKVVSNPGGTEPVYKNGVLQPMQSTFDVFNHCHAVCVDDDENLYVGQWNANQVYPIKLERI</sequence>
<protein>
    <submittedName>
        <fullName evidence="3">6-bladed beta-propeller</fullName>
    </submittedName>
</protein>
<dbReference type="Proteomes" id="UP001163726">
    <property type="component" value="Plasmid pCadTS8_2"/>
</dbReference>
<keyword evidence="4" id="KW-1185">Reference proteome</keyword>
<evidence type="ECO:0000256" key="1">
    <source>
        <dbReference type="ARBA" id="ARBA00022729"/>
    </source>
</evidence>
<proteinExistence type="predicted"/>
<keyword evidence="2" id="KW-0325">Glycoprotein</keyword>
<name>A0ABY7AUP6_9ALTE</name>
<evidence type="ECO:0000313" key="4">
    <source>
        <dbReference type="Proteomes" id="UP001163726"/>
    </source>
</evidence>
<dbReference type="InterPro" id="IPR006311">
    <property type="entry name" value="TAT_signal"/>
</dbReference>
<dbReference type="RefSeq" id="WP_268076781.1">
    <property type="nucleotide sequence ID" value="NZ_CP109967.1"/>
</dbReference>
<dbReference type="Gene3D" id="2.120.10.30">
    <property type="entry name" value="TolB, C-terminal domain"/>
    <property type="match status" value="1"/>
</dbReference>
<organism evidence="3 4">
    <name type="scientific">Catenovulum adriaticum</name>
    <dbReference type="NCBI Taxonomy" id="2984846"/>
    <lineage>
        <taxon>Bacteria</taxon>
        <taxon>Pseudomonadati</taxon>
        <taxon>Pseudomonadota</taxon>
        <taxon>Gammaproteobacteria</taxon>
        <taxon>Alteromonadales</taxon>
        <taxon>Alteromonadaceae</taxon>
        <taxon>Catenovulum</taxon>
    </lineage>
</organism>